<reference evidence="7 8" key="1">
    <citation type="journal article" date="2016" name="Nat. Commun.">
        <title>Thousands of microbial genomes shed light on interconnected biogeochemical processes in an aquifer system.</title>
        <authorList>
            <person name="Anantharaman K."/>
            <person name="Brown C.T."/>
            <person name="Hug L.A."/>
            <person name="Sharon I."/>
            <person name="Castelle C.J."/>
            <person name="Probst A.J."/>
            <person name="Thomas B.C."/>
            <person name="Singh A."/>
            <person name="Wilkins M.J."/>
            <person name="Karaoz U."/>
            <person name="Brodie E.L."/>
            <person name="Williams K.H."/>
            <person name="Hubbard S.S."/>
            <person name="Banfield J.F."/>
        </authorList>
    </citation>
    <scope>NUCLEOTIDE SEQUENCE [LARGE SCALE GENOMIC DNA]</scope>
</reference>
<dbReference type="PANTHER" id="PTHR38469:SF1">
    <property type="entry name" value="PERIPLASMIC PEPTIDASE SUBFAMILY S1B"/>
    <property type="match status" value="1"/>
</dbReference>
<evidence type="ECO:0000256" key="4">
    <source>
        <dbReference type="ARBA" id="ARBA00022729"/>
    </source>
</evidence>
<evidence type="ECO:0000256" key="5">
    <source>
        <dbReference type="ARBA" id="ARBA00022801"/>
    </source>
</evidence>
<accession>A0A1F8F887</accession>
<dbReference type="Pfam" id="PF10459">
    <property type="entry name" value="Peptidase_S46"/>
    <property type="match status" value="1"/>
</dbReference>
<proteinExistence type="inferred from homology"/>
<comment type="function">
    <text evidence="6">Catalyzes the removal of dipeptides from the N-terminus of oligopeptides.</text>
</comment>
<evidence type="ECO:0000313" key="7">
    <source>
        <dbReference type="EMBL" id="OGN09374.1"/>
    </source>
</evidence>
<dbReference type="GO" id="GO:0070009">
    <property type="term" value="F:serine-type aminopeptidase activity"/>
    <property type="evidence" value="ECO:0007669"/>
    <property type="project" value="UniProtKB-UniRule"/>
</dbReference>
<dbReference type="EC" id="3.4.14.-" evidence="6"/>
<comment type="similarity">
    <text evidence="1 6">Belongs to the peptidase S46 family.</text>
</comment>
<dbReference type="PANTHER" id="PTHR38469">
    <property type="entry name" value="PERIPLASMIC PEPTIDASE SUBFAMILY S1B"/>
    <property type="match status" value="1"/>
</dbReference>
<evidence type="ECO:0000313" key="8">
    <source>
        <dbReference type="Proteomes" id="UP000178908"/>
    </source>
</evidence>
<organism evidence="7 8">
    <name type="scientific">Candidatus Yanofskybacteria bacterium RIFCSPHIGHO2_02_FULL_39_10</name>
    <dbReference type="NCBI Taxonomy" id="1802674"/>
    <lineage>
        <taxon>Bacteria</taxon>
        <taxon>Candidatus Yanofskyibacteriota</taxon>
    </lineage>
</organism>
<keyword evidence="6" id="KW-0720">Serine protease</keyword>
<gene>
    <name evidence="7" type="ORF">A3C61_00720</name>
</gene>
<keyword evidence="3 6" id="KW-0645">Protease</keyword>
<evidence type="ECO:0000256" key="6">
    <source>
        <dbReference type="RuleBase" id="RU366067"/>
    </source>
</evidence>
<keyword evidence="5 6" id="KW-0378">Hydrolase</keyword>
<evidence type="ECO:0000256" key="1">
    <source>
        <dbReference type="ARBA" id="ARBA00010491"/>
    </source>
</evidence>
<keyword evidence="2 6" id="KW-0031">Aminopeptidase</keyword>
<keyword evidence="4" id="KW-0732">Signal</keyword>
<name>A0A1F8F887_9BACT</name>
<dbReference type="Proteomes" id="UP000178908">
    <property type="component" value="Unassembled WGS sequence"/>
</dbReference>
<dbReference type="EMBL" id="MGJO01000023">
    <property type="protein sequence ID" value="OGN09374.1"/>
    <property type="molecule type" value="Genomic_DNA"/>
</dbReference>
<dbReference type="GO" id="GO:0006508">
    <property type="term" value="P:proteolysis"/>
    <property type="evidence" value="ECO:0007669"/>
    <property type="project" value="UniProtKB-KW"/>
</dbReference>
<evidence type="ECO:0000256" key="2">
    <source>
        <dbReference type="ARBA" id="ARBA00022438"/>
    </source>
</evidence>
<dbReference type="SUPFAM" id="SSF50494">
    <property type="entry name" value="Trypsin-like serine proteases"/>
    <property type="match status" value="1"/>
</dbReference>
<dbReference type="InterPro" id="IPR019500">
    <property type="entry name" value="Pep_S46"/>
</dbReference>
<dbReference type="GO" id="GO:0008239">
    <property type="term" value="F:dipeptidyl-peptidase activity"/>
    <property type="evidence" value="ECO:0007669"/>
    <property type="project" value="UniProtKB-UniRule"/>
</dbReference>
<dbReference type="InterPro" id="IPR009003">
    <property type="entry name" value="Peptidase_S1_PA"/>
</dbReference>
<dbReference type="InterPro" id="IPR043504">
    <property type="entry name" value="Peptidase_S1_PA_chymotrypsin"/>
</dbReference>
<dbReference type="Gene3D" id="2.40.10.10">
    <property type="entry name" value="Trypsin-like serine proteases"/>
    <property type="match status" value="1"/>
</dbReference>
<sequence>MFKKAVFTVIIVGSLILGGSFVLADEGMWLLNNLPLQQLKDKYGFVPTSDWVEKVQKSSARLPNCSASFVSSDGLVFTNGHCAEGSVQLLSTPTNNLYQKGFYAKTYAQELKTDRTLKVLMSMQDVTEAIRVAVSAKDIPGDPAIVRQSVINNLAKVFSDESHLTCEPVALYQGAQYHVYCYKVYNDVRLVFSSEKNVWFMGGDADNFEYPRYTLDVAFFRVYENGKPAKTSEHFKWSKSGAKEGELIFVSGHPGSTDRLLTSSALKTERNISVPFLLDLFGRRERTLQQFMLRGKEQRRIAESDLFSWQNSRKLYVGKIRGLQDPKLIKAKEDLENKFFADNSITNPAAANNYANGVIMVRDAQEAIRANYVRAILLGRGFGFDTELYGLALALLNPKEAQADAELRLSNKTILNLEYEEAKLTDSLTHFIEVFGADSDVVVYLMKLFGNGPSEMAHNLVYGTKLSDADEYLKLAQGGIQAVKNSDDPMIRLMIFAFKEGEGYVSKYRKAAEDEKAGYSLISDALFQVQGDTNYPDATFTLRLSFGTVMGDSQNGVPAFTTIGGAYKHSADFGNSGDYKLPSRWLVRKKHVKLTTPLNFTSDLDITGGNSGSPVFNKNLEIVGVVFDSNIDGLVSDYDFNYNPKARAVSVHSAGILEILSKIYRADALVRELTR</sequence>
<dbReference type="AlphaFoldDB" id="A0A1F8F887"/>
<comment type="caution">
    <text evidence="7">The sequence shown here is derived from an EMBL/GenBank/DDBJ whole genome shotgun (WGS) entry which is preliminary data.</text>
</comment>
<evidence type="ECO:0000256" key="3">
    <source>
        <dbReference type="ARBA" id="ARBA00022670"/>
    </source>
</evidence>
<dbReference type="GO" id="GO:0043171">
    <property type="term" value="P:peptide catabolic process"/>
    <property type="evidence" value="ECO:0007669"/>
    <property type="project" value="UniProtKB-UniRule"/>
</dbReference>
<protein>
    <recommendedName>
        <fullName evidence="6">Dipeptidyl-peptidase</fullName>
        <ecNumber evidence="6">3.4.14.-</ecNumber>
    </recommendedName>
</protein>